<feature type="compositionally biased region" description="Low complexity" evidence="1">
    <location>
        <begin position="11"/>
        <end position="24"/>
    </location>
</feature>
<protein>
    <submittedName>
        <fullName evidence="2">Uncharacterized protein</fullName>
    </submittedName>
</protein>
<dbReference type="AlphaFoldDB" id="K0UMZ2"/>
<accession>K0UMZ2</accession>
<dbReference type="RefSeq" id="WP_003933577.1">
    <property type="nucleotide sequence ID" value="NZ_JH814704.1"/>
</dbReference>
<feature type="compositionally biased region" description="Basic and acidic residues" evidence="1">
    <location>
        <begin position="64"/>
        <end position="79"/>
    </location>
</feature>
<feature type="compositionally biased region" description="Low complexity" evidence="1">
    <location>
        <begin position="81"/>
        <end position="91"/>
    </location>
</feature>
<dbReference type="eggNOG" id="ENOG5031ESF">
    <property type="taxonomic scope" value="Bacteria"/>
</dbReference>
<dbReference type="HOGENOM" id="CLU_1794413_0_0_11"/>
<name>K0UMZ2_MYCVA</name>
<evidence type="ECO:0000313" key="3">
    <source>
        <dbReference type="Proteomes" id="UP000006072"/>
    </source>
</evidence>
<feature type="compositionally biased region" description="Low complexity" evidence="1">
    <location>
        <begin position="108"/>
        <end position="119"/>
    </location>
</feature>
<proteinExistence type="predicted"/>
<evidence type="ECO:0000313" key="2">
    <source>
        <dbReference type="EMBL" id="EJZ06395.1"/>
    </source>
</evidence>
<comment type="caution">
    <text evidence="2">The sequence shown here is derived from an EMBL/GenBank/DDBJ whole genome shotgun (WGS) entry which is preliminary data.</text>
</comment>
<organism evidence="2 3">
    <name type="scientific">Mycolicibacterium vaccae ATCC 25954</name>
    <dbReference type="NCBI Taxonomy" id="1194972"/>
    <lineage>
        <taxon>Bacteria</taxon>
        <taxon>Bacillati</taxon>
        <taxon>Actinomycetota</taxon>
        <taxon>Actinomycetes</taxon>
        <taxon>Mycobacteriales</taxon>
        <taxon>Mycobacteriaceae</taxon>
        <taxon>Mycolicibacterium</taxon>
    </lineage>
</organism>
<feature type="region of interest" description="Disordered" evidence="1">
    <location>
        <begin position="1"/>
        <end position="144"/>
    </location>
</feature>
<dbReference type="Proteomes" id="UP000006072">
    <property type="component" value="Unassembled WGS sequence"/>
</dbReference>
<gene>
    <name evidence="2" type="ORF">MVAC_22005</name>
</gene>
<keyword evidence="3" id="KW-1185">Reference proteome</keyword>
<evidence type="ECO:0000256" key="1">
    <source>
        <dbReference type="SAM" id="MobiDB-lite"/>
    </source>
</evidence>
<reference evidence="2 3" key="1">
    <citation type="journal article" date="2012" name="J. Bacteriol.">
        <title>Complete Genome Sequence of Mycobacterium vaccae Type Strain ATCC 25954.</title>
        <authorList>
            <person name="Ho Y.S."/>
            <person name="Adroub S.A."/>
            <person name="Abadi M."/>
            <person name="Al Alwan B."/>
            <person name="Alkhateeb R."/>
            <person name="Gao G."/>
            <person name="Ragab A."/>
            <person name="Ali S."/>
            <person name="van Soolingen D."/>
            <person name="Bitter W."/>
            <person name="Pain A."/>
            <person name="Abdallah A.M."/>
        </authorList>
    </citation>
    <scope>NUCLEOTIDE SEQUENCE [LARGE SCALE GENOMIC DNA]</scope>
    <source>
        <strain evidence="2 3">ATCC 25954</strain>
    </source>
</reference>
<dbReference type="EMBL" id="ALQA01000059">
    <property type="protein sequence ID" value="EJZ06395.1"/>
    <property type="molecule type" value="Genomic_DNA"/>
</dbReference>
<dbReference type="PATRIC" id="fig|1194972.3.peg.4387"/>
<sequence>MNASGSRDTGSDQPSSGPSGRPSGAIEDAESVPSHGEPGQSDFETGFTTDPPRDVEPEVPPYAGRKESADSGQDTERHGARTAGATAPTTDPDYKSPAPGDTPGGATASPAQEEPAAQASEREPDDRGVGPSHTPGTGRGEQKR</sequence>